<protein>
    <submittedName>
        <fullName evidence="1">Uncharacterized protein</fullName>
    </submittedName>
</protein>
<dbReference type="AlphaFoldDB" id="A0A2K9ITP3"/>
<sequence length="70" mass="8490">MFKSNYYVYGVWMDSFFRHHVEVINCRNTTKSKAIERMYDYLCYDPSFKRVSFRSVVKVFTVKVKGHAYD</sequence>
<proteinExistence type="predicted"/>
<reference evidence="2" key="1">
    <citation type="submission" date="2016-11" db="EMBL/GenBank/DDBJ databases">
        <title>Complete genome sequence of Virgibacillus pantothenticus 21D, a halophilic bacterium isolated from the deep hypersaline anoxic basin Discovery in the Mediterranean Sea.</title>
        <authorList>
            <person name="Zeaiter Z."/>
            <person name="Booth J.M."/>
            <person name="Prosdocimi E.M."/>
            <person name="Mapelli F."/>
            <person name="Fusi M."/>
            <person name="Daffonchio D."/>
            <person name="Borin S."/>
            <person name="Crotti E."/>
        </authorList>
    </citation>
    <scope>NUCLEOTIDE SEQUENCE [LARGE SCALE GENOMIC DNA]</scope>
    <source>
        <strain evidence="2">21D</strain>
    </source>
</reference>
<dbReference type="Proteomes" id="UP000234237">
    <property type="component" value="Chromosome"/>
</dbReference>
<organism evidence="1 2">
    <name type="scientific">Virgibacillus dokdonensis</name>
    <dbReference type="NCBI Taxonomy" id="302167"/>
    <lineage>
        <taxon>Bacteria</taxon>
        <taxon>Bacillati</taxon>
        <taxon>Bacillota</taxon>
        <taxon>Bacilli</taxon>
        <taxon>Bacillales</taxon>
        <taxon>Bacillaceae</taxon>
        <taxon>Virgibacillus</taxon>
    </lineage>
</organism>
<accession>A0A2K9ITP3</accession>
<dbReference type="KEGG" id="vpn:A21D_00011"/>
<gene>
    <name evidence="1" type="ORF">A21D_00011</name>
</gene>
<evidence type="ECO:0000313" key="2">
    <source>
        <dbReference type="Proteomes" id="UP000234237"/>
    </source>
</evidence>
<dbReference type="EMBL" id="CP018622">
    <property type="protein sequence ID" value="AUJ23127.1"/>
    <property type="molecule type" value="Genomic_DNA"/>
</dbReference>
<name>A0A2K9ITP3_9BACI</name>
<evidence type="ECO:0000313" key="1">
    <source>
        <dbReference type="EMBL" id="AUJ23127.1"/>
    </source>
</evidence>